<accession>A0A4C1UWR9</accession>
<reference evidence="1 2" key="1">
    <citation type="journal article" date="2019" name="Commun. Biol.">
        <title>The bagworm genome reveals a unique fibroin gene that provides high tensile strength.</title>
        <authorList>
            <person name="Kono N."/>
            <person name="Nakamura H."/>
            <person name="Ohtoshi R."/>
            <person name="Tomita M."/>
            <person name="Numata K."/>
            <person name="Arakawa K."/>
        </authorList>
    </citation>
    <scope>NUCLEOTIDE SEQUENCE [LARGE SCALE GENOMIC DNA]</scope>
</reference>
<dbReference type="EMBL" id="BGZK01000230">
    <property type="protein sequence ID" value="GBP30234.1"/>
    <property type="molecule type" value="Genomic_DNA"/>
</dbReference>
<gene>
    <name evidence="1" type="ORF">EVAR_94543_1</name>
</gene>
<evidence type="ECO:0000313" key="1">
    <source>
        <dbReference type="EMBL" id="GBP30234.1"/>
    </source>
</evidence>
<proteinExistence type="predicted"/>
<dbReference type="AlphaFoldDB" id="A0A4C1UWR9"/>
<protein>
    <submittedName>
        <fullName evidence="1">Uncharacterized protein</fullName>
    </submittedName>
</protein>
<name>A0A4C1UWR9_EUMVA</name>
<sequence length="74" mass="8322">MEERFRLRREATNYTRRVATVHPCDAENNRGRGGTGRVLAERLRLSAGRHLLAAPEAFGTSTNSNFLVFANQFS</sequence>
<keyword evidence="2" id="KW-1185">Reference proteome</keyword>
<dbReference type="Proteomes" id="UP000299102">
    <property type="component" value="Unassembled WGS sequence"/>
</dbReference>
<comment type="caution">
    <text evidence="1">The sequence shown here is derived from an EMBL/GenBank/DDBJ whole genome shotgun (WGS) entry which is preliminary data.</text>
</comment>
<organism evidence="1 2">
    <name type="scientific">Eumeta variegata</name>
    <name type="common">Bagworm moth</name>
    <name type="synonym">Eumeta japonica</name>
    <dbReference type="NCBI Taxonomy" id="151549"/>
    <lineage>
        <taxon>Eukaryota</taxon>
        <taxon>Metazoa</taxon>
        <taxon>Ecdysozoa</taxon>
        <taxon>Arthropoda</taxon>
        <taxon>Hexapoda</taxon>
        <taxon>Insecta</taxon>
        <taxon>Pterygota</taxon>
        <taxon>Neoptera</taxon>
        <taxon>Endopterygota</taxon>
        <taxon>Lepidoptera</taxon>
        <taxon>Glossata</taxon>
        <taxon>Ditrysia</taxon>
        <taxon>Tineoidea</taxon>
        <taxon>Psychidae</taxon>
        <taxon>Oiketicinae</taxon>
        <taxon>Eumeta</taxon>
    </lineage>
</organism>
<evidence type="ECO:0000313" key="2">
    <source>
        <dbReference type="Proteomes" id="UP000299102"/>
    </source>
</evidence>